<evidence type="ECO:0000313" key="3">
    <source>
        <dbReference type="Proteomes" id="UP000190539"/>
    </source>
</evidence>
<dbReference type="AlphaFoldDB" id="A0A1V3ZZT6"/>
<dbReference type="Proteomes" id="UP000190539">
    <property type="component" value="Unassembled WGS sequence"/>
</dbReference>
<reference evidence="2 3" key="1">
    <citation type="submission" date="2017-02" db="EMBL/GenBank/DDBJ databases">
        <title>Draft Genome Sequence of Streptomyces tsukubaensis F601, a Producer of the immunosuppressant tacrolimus FK506.</title>
        <authorList>
            <person name="Zong G."/>
            <person name="Zhong C."/>
            <person name="Fu J."/>
            <person name="Qin R."/>
            <person name="Cao G."/>
        </authorList>
    </citation>
    <scope>NUCLEOTIDE SEQUENCE [LARGE SCALE GENOMIC DNA]</scope>
    <source>
        <strain evidence="2 3">F601</strain>
    </source>
</reference>
<feature type="transmembrane region" description="Helical" evidence="1">
    <location>
        <begin position="36"/>
        <end position="59"/>
    </location>
</feature>
<organism evidence="2 3">
    <name type="scientific">Streptomyces tsukubensis</name>
    <dbReference type="NCBI Taxonomy" id="83656"/>
    <lineage>
        <taxon>Bacteria</taxon>
        <taxon>Bacillati</taxon>
        <taxon>Actinomycetota</taxon>
        <taxon>Actinomycetes</taxon>
        <taxon>Kitasatosporales</taxon>
        <taxon>Streptomycetaceae</taxon>
        <taxon>Streptomyces</taxon>
    </lineage>
</organism>
<gene>
    <name evidence="2" type="ORF">B1H18_32050</name>
</gene>
<feature type="transmembrane region" description="Helical" evidence="1">
    <location>
        <begin position="6"/>
        <end position="24"/>
    </location>
</feature>
<proteinExistence type="predicted"/>
<sequence>MSTWLLWLGAAAFIAAVFSTEYFLVRRGDRSRVSRLRAFADPWSLLCGVAVLVLLLTVLTDDDLVLAWGTAMLWALAVTLFARLLKSAAHTRNG</sequence>
<feature type="transmembrane region" description="Helical" evidence="1">
    <location>
        <begin position="65"/>
        <end position="85"/>
    </location>
</feature>
<keyword evidence="1" id="KW-1133">Transmembrane helix</keyword>
<dbReference type="RefSeq" id="WP_077973972.1">
    <property type="nucleotide sequence ID" value="NZ_CP045178.1"/>
</dbReference>
<evidence type="ECO:0000313" key="2">
    <source>
        <dbReference type="EMBL" id="OON71888.1"/>
    </source>
</evidence>
<comment type="caution">
    <text evidence="2">The sequence shown here is derived from an EMBL/GenBank/DDBJ whole genome shotgun (WGS) entry which is preliminary data.</text>
</comment>
<evidence type="ECO:0000256" key="1">
    <source>
        <dbReference type="SAM" id="Phobius"/>
    </source>
</evidence>
<keyword evidence="1" id="KW-0812">Transmembrane</keyword>
<protein>
    <submittedName>
        <fullName evidence="2">Uncharacterized protein</fullName>
    </submittedName>
</protein>
<dbReference type="EMBL" id="MVFC01000046">
    <property type="protein sequence ID" value="OON71888.1"/>
    <property type="molecule type" value="Genomic_DNA"/>
</dbReference>
<keyword evidence="1" id="KW-0472">Membrane</keyword>
<dbReference type="STRING" id="83656.B1H18_32050"/>
<keyword evidence="3" id="KW-1185">Reference proteome</keyword>
<name>A0A1V3ZZT6_9ACTN</name>
<accession>A0A1V3ZZT6</accession>